<comment type="caution">
    <text evidence="2">The sequence shown here is derived from an EMBL/GenBank/DDBJ whole genome shotgun (WGS) entry which is preliminary data.</text>
</comment>
<dbReference type="GO" id="GO:0001517">
    <property type="term" value="F:N-acetylglucosamine 6-O-sulfotransferase activity"/>
    <property type="evidence" value="ECO:0007669"/>
    <property type="project" value="TreeGrafter"/>
</dbReference>
<dbReference type="PANTHER" id="PTHR10704">
    <property type="entry name" value="CARBOHYDRATE SULFOTRANSFERASE"/>
    <property type="match status" value="1"/>
</dbReference>
<proteinExistence type="predicted"/>
<evidence type="ECO:0000313" key="3">
    <source>
        <dbReference type="Proteomes" id="UP001186944"/>
    </source>
</evidence>
<evidence type="ECO:0000313" key="2">
    <source>
        <dbReference type="EMBL" id="KAK3103845.1"/>
    </source>
</evidence>
<dbReference type="GO" id="GO:0006044">
    <property type="term" value="P:N-acetylglucosamine metabolic process"/>
    <property type="evidence" value="ECO:0007669"/>
    <property type="project" value="TreeGrafter"/>
</dbReference>
<dbReference type="PANTHER" id="PTHR10704:SF44">
    <property type="entry name" value="LD35051P-RELATED"/>
    <property type="match status" value="1"/>
</dbReference>
<keyword evidence="3" id="KW-1185">Reference proteome</keyword>
<dbReference type="InterPro" id="IPR027417">
    <property type="entry name" value="P-loop_NTPase"/>
</dbReference>
<evidence type="ECO:0000259" key="1">
    <source>
        <dbReference type="Pfam" id="PF00685"/>
    </source>
</evidence>
<dbReference type="InterPro" id="IPR051135">
    <property type="entry name" value="Gal/GlcNAc/GalNAc_ST"/>
</dbReference>
<dbReference type="EMBL" id="VSWD01000005">
    <property type="protein sequence ID" value="KAK3103845.1"/>
    <property type="molecule type" value="Genomic_DNA"/>
</dbReference>
<dbReference type="SUPFAM" id="SSF52540">
    <property type="entry name" value="P-loop containing nucleoside triphosphate hydrolases"/>
    <property type="match status" value="1"/>
</dbReference>
<dbReference type="Pfam" id="PF00685">
    <property type="entry name" value="Sulfotransfer_1"/>
    <property type="match status" value="1"/>
</dbReference>
<reference evidence="2" key="1">
    <citation type="submission" date="2019-08" db="EMBL/GenBank/DDBJ databases">
        <title>The improved chromosome-level genome for the pearl oyster Pinctada fucata martensii using PacBio sequencing and Hi-C.</title>
        <authorList>
            <person name="Zheng Z."/>
        </authorList>
    </citation>
    <scope>NUCLEOTIDE SEQUENCE</scope>
    <source>
        <strain evidence="2">ZZ-2019</strain>
        <tissue evidence="2">Adductor muscle</tissue>
    </source>
</reference>
<protein>
    <recommendedName>
        <fullName evidence="1">Sulfotransferase domain-containing protein</fullName>
    </recommendedName>
</protein>
<accession>A0AA89C0U6</accession>
<feature type="domain" description="Sulfotransferase" evidence="1">
    <location>
        <begin position="86"/>
        <end position="389"/>
    </location>
</feature>
<dbReference type="InterPro" id="IPR000863">
    <property type="entry name" value="Sulfotransferase_dom"/>
</dbReference>
<dbReference type="AlphaFoldDB" id="A0AA89C0U6"/>
<dbReference type="Gene3D" id="3.40.50.300">
    <property type="entry name" value="P-loop containing nucleotide triphosphate hydrolases"/>
    <property type="match status" value="1"/>
</dbReference>
<sequence>MRSGSSMTSELLQQSEFTFFMFEPFWGVYGSAHRRPNVVCAQDLSNTCKNPEGFDQSEQGNLMLLEGLFNCPFQAFANRNSAVKFILLMSYMRSGSSMTSELLQQSEYTFFMFEPFWGVYGSAHRRPNVVCAQDLSNSCKNPSGFYQSEQGNLMLLEDLFNCRFKHLPIGVLESFAVFYPNTGYNASRSCFPTGVQKYPGSFYRAILKSKVKPVCFDILEDMCQRAKVRLIKTIRLPMSFARNILERIPNLNLVHLLRDPRGMIHSRAVINYVKLKHGSYPFERLCGWIDDDLEEIKQLIPRFSERIILILYDCLVLNPFQISELLYEYLNLEFNQNVVDWITSHMVSHLIVEEEFVKAGNSLNISRSWRSTIGFDTLRMIDRACETVHKKLGLRRFENVQDLRNITNSNLIDIKRCLIEKKISKRLRPPQAAETLKQVSKYTYYR</sequence>
<gene>
    <name evidence="2" type="ORF">FSP39_022393</name>
</gene>
<dbReference type="GO" id="GO:0006790">
    <property type="term" value="P:sulfur compound metabolic process"/>
    <property type="evidence" value="ECO:0007669"/>
    <property type="project" value="TreeGrafter"/>
</dbReference>
<dbReference type="Proteomes" id="UP001186944">
    <property type="component" value="Unassembled WGS sequence"/>
</dbReference>
<organism evidence="2 3">
    <name type="scientific">Pinctada imbricata</name>
    <name type="common">Atlantic pearl-oyster</name>
    <name type="synonym">Pinctada martensii</name>
    <dbReference type="NCBI Taxonomy" id="66713"/>
    <lineage>
        <taxon>Eukaryota</taxon>
        <taxon>Metazoa</taxon>
        <taxon>Spiralia</taxon>
        <taxon>Lophotrochozoa</taxon>
        <taxon>Mollusca</taxon>
        <taxon>Bivalvia</taxon>
        <taxon>Autobranchia</taxon>
        <taxon>Pteriomorphia</taxon>
        <taxon>Pterioida</taxon>
        <taxon>Pterioidea</taxon>
        <taxon>Pteriidae</taxon>
        <taxon>Pinctada</taxon>
    </lineage>
</organism>
<name>A0AA89C0U6_PINIB</name>